<dbReference type="InterPro" id="IPR008514">
    <property type="entry name" value="T6SS_Hcp"/>
</dbReference>
<evidence type="ECO:0000313" key="2">
    <source>
        <dbReference type="Proteomes" id="UP000001971"/>
    </source>
</evidence>
<dbReference type="GeneID" id="57975825"/>
<reference evidence="1 2" key="1">
    <citation type="journal article" date="2006" name="J. Bacteriol.">
        <title>Complete genome sequence of Yersinia pestis strains Antiqua and Nepal516: evidence of gene reduction in an emerging pathogen.</title>
        <authorList>
            <person name="Chain P.S."/>
            <person name="Hu P."/>
            <person name="Malfatti S.A."/>
            <person name="Radnedge L."/>
            <person name="Larimer F."/>
            <person name="Vergez L.M."/>
            <person name="Worsham P."/>
            <person name="Chu M.C."/>
            <person name="Andersen G.L."/>
        </authorList>
    </citation>
    <scope>NUCLEOTIDE SEQUENCE [LARGE SCALE GENOMIC DNA]</scope>
    <source>
        <strain evidence="1 2">Antiqua</strain>
    </source>
</reference>
<name>A0A0E1NVT0_YERPA</name>
<evidence type="ECO:0000313" key="1">
    <source>
        <dbReference type="EMBL" id="ABG14273.1"/>
    </source>
</evidence>
<evidence type="ECO:0008006" key="3">
    <source>
        <dbReference type="Google" id="ProtNLM"/>
    </source>
</evidence>
<dbReference type="SUPFAM" id="SSF141452">
    <property type="entry name" value="Hcp1-like"/>
    <property type="match status" value="1"/>
</dbReference>
<dbReference type="PATRIC" id="fig|360102.15.peg.951"/>
<dbReference type="InterPro" id="IPR036624">
    <property type="entry name" value="Hcp1-lik_sf"/>
</dbReference>
<dbReference type="RefSeq" id="WP_002209806.1">
    <property type="nucleotide sequence ID" value="NC_008150.1"/>
</dbReference>
<proteinExistence type="predicted"/>
<dbReference type="PANTHER" id="PTHR34319">
    <property type="entry name" value="MAJOR EXPORTED PROTEIN"/>
    <property type="match status" value="1"/>
</dbReference>
<accession>A0A0E1NVT0</accession>
<dbReference type="PANTHER" id="PTHR34319:SF7">
    <property type="entry name" value="HNH ENDONUCLEASE DOMAIN-CONTAINING PROTEIN"/>
    <property type="match status" value="1"/>
</dbReference>
<organism evidence="1 2">
    <name type="scientific">Yersinia pestis bv. Antiqua (strain Antiqua)</name>
    <dbReference type="NCBI Taxonomy" id="360102"/>
    <lineage>
        <taxon>Bacteria</taxon>
        <taxon>Pseudomonadati</taxon>
        <taxon>Pseudomonadota</taxon>
        <taxon>Gammaproteobacteria</taxon>
        <taxon>Enterobacterales</taxon>
        <taxon>Yersiniaceae</taxon>
        <taxon>Yersinia</taxon>
    </lineage>
</organism>
<dbReference type="EMBL" id="CP000308">
    <property type="protein sequence ID" value="ABG14273.1"/>
    <property type="molecule type" value="Genomic_DNA"/>
</dbReference>
<dbReference type="Pfam" id="PF05638">
    <property type="entry name" value="T6SS_HCP"/>
    <property type="match status" value="1"/>
</dbReference>
<dbReference type="Proteomes" id="UP000001971">
    <property type="component" value="Chromosome"/>
</dbReference>
<dbReference type="Gene3D" id="2.30.110.20">
    <property type="entry name" value="Hcp1-like"/>
    <property type="match status" value="1"/>
</dbReference>
<gene>
    <name evidence="1" type="ordered locus">YPA_2308</name>
</gene>
<dbReference type="HOGENOM" id="CLU_116190_1_0_6"/>
<dbReference type="InterPro" id="IPR052947">
    <property type="entry name" value="T6SS_Hcp1_domain"/>
</dbReference>
<dbReference type="NCBIfam" id="TIGR03344">
    <property type="entry name" value="VI_effect_Hcp1"/>
    <property type="match status" value="1"/>
</dbReference>
<protein>
    <recommendedName>
        <fullName evidence="3">Hemolysin-coregulated protein</fullName>
    </recommendedName>
</protein>
<sequence length="159" mass="17891">MANLIYASIDGEKQGLISSGCSTLDSIGNRCQLGHEDQIYVYGFDHNIARAQNVAHQPIIITKPIDKSSPLLGMSISNNEKLQIVLYMYRINSSGSLEVFYTIKLKDAYISNISQHCPNALTHNDIQPYEIISISYKSIDWEHNISGTSGYSIWDERVY</sequence>
<dbReference type="KEGG" id="ypa:YPA_2308"/>
<dbReference type="AlphaFoldDB" id="A0A0E1NVT0"/>